<evidence type="ECO:0000313" key="5">
    <source>
        <dbReference type="EMBL" id="CAD8929557.1"/>
    </source>
</evidence>
<gene>
    <name evidence="5" type="ORF">CTEN0397_LOCUS575</name>
</gene>
<dbReference type="InterPro" id="IPR027417">
    <property type="entry name" value="P-loop_NTPase"/>
</dbReference>
<dbReference type="Pfam" id="PF00004">
    <property type="entry name" value="AAA"/>
    <property type="match status" value="2"/>
</dbReference>
<evidence type="ECO:0000256" key="1">
    <source>
        <dbReference type="ARBA" id="ARBA00007448"/>
    </source>
</evidence>
<proteinExistence type="inferred from homology"/>
<evidence type="ECO:0000259" key="4">
    <source>
        <dbReference type="SMART" id="SM00382"/>
    </source>
</evidence>
<feature type="domain" description="AAA+ ATPase" evidence="4">
    <location>
        <begin position="78"/>
        <end position="423"/>
    </location>
</feature>
<dbReference type="GO" id="GO:0005524">
    <property type="term" value="F:ATP binding"/>
    <property type="evidence" value="ECO:0007669"/>
    <property type="project" value="UniProtKB-KW"/>
</dbReference>
<dbReference type="EMBL" id="HBFW01000899">
    <property type="protein sequence ID" value="CAD8929557.1"/>
    <property type="molecule type" value="Transcribed_RNA"/>
</dbReference>
<dbReference type="InterPro" id="IPR003960">
    <property type="entry name" value="ATPase_AAA_CS"/>
</dbReference>
<dbReference type="PANTHER" id="PTHR23070">
    <property type="entry name" value="BCS1 AAA-TYPE ATPASE"/>
    <property type="match status" value="1"/>
</dbReference>
<comment type="similarity">
    <text evidence="1">Belongs to the AAA ATPase family. BCS1 subfamily.</text>
</comment>
<dbReference type="AlphaFoldDB" id="A0A7S1CV99"/>
<protein>
    <recommendedName>
        <fullName evidence="4">AAA+ ATPase domain-containing protein</fullName>
    </recommendedName>
</protein>
<keyword evidence="2" id="KW-0547">Nucleotide-binding</keyword>
<evidence type="ECO:0000256" key="3">
    <source>
        <dbReference type="SAM" id="MobiDB-lite"/>
    </source>
</evidence>
<feature type="compositionally biased region" description="Low complexity" evidence="3">
    <location>
        <begin position="13"/>
        <end position="22"/>
    </location>
</feature>
<dbReference type="SMART" id="SM00382">
    <property type="entry name" value="AAA"/>
    <property type="match status" value="1"/>
</dbReference>
<dbReference type="PROSITE" id="PS00674">
    <property type="entry name" value="AAA"/>
    <property type="match status" value="1"/>
</dbReference>
<feature type="region of interest" description="Disordered" evidence="3">
    <location>
        <begin position="12"/>
        <end position="31"/>
    </location>
</feature>
<accession>A0A7S1CV99</accession>
<dbReference type="InterPro" id="IPR050747">
    <property type="entry name" value="Mitochondrial_chaperone_BCS1"/>
</dbReference>
<evidence type="ECO:0000256" key="2">
    <source>
        <dbReference type="RuleBase" id="RU003651"/>
    </source>
</evidence>
<dbReference type="InterPro" id="IPR003593">
    <property type="entry name" value="AAA+_ATPase"/>
</dbReference>
<dbReference type="GO" id="GO:0016887">
    <property type="term" value="F:ATP hydrolysis activity"/>
    <property type="evidence" value="ECO:0007669"/>
    <property type="project" value="InterPro"/>
</dbReference>
<dbReference type="InterPro" id="IPR003959">
    <property type="entry name" value="ATPase_AAA_core"/>
</dbReference>
<dbReference type="SUPFAM" id="SSF52540">
    <property type="entry name" value="P-loop containing nucleoside triphosphate hydrolases"/>
    <property type="match status" value="2"/>
</dbReference>
<sequence length="504" mass="54523">MEDTSRYLYELKSSSATNSTNSSEDDDGNSGGSVYSRYKLSDEKTFESLFFQQKNALLNIVRHFQNKTGKYAIKGYPHKLGLLLHGPPGTGKTSLIKALAQHTGRSIVNVSLAKITTNAELMSVFFDQTYHIQGEDVPIKQGFKDVIFVMEDVDAASKVVKRRDGKNPTMIDDAGAGGDSFVADMPPAKSLWQMMLESNDDECRELVKSLMEKNERLKKEATKPEVLLALSNRMALPGLELIGEESEVLARVGDDAVEVASNLMEAFDTVDRFIGTHAKSIQALLEAGAEVDDAFVDRLLGKDQQIGSSSDSSSSHHEVASIDTEPTAASSTCYEPQGLRSSSQLDTITTTLTTSGSAVAGTSSLWKPPKDQLNLSGLLNVLDGVVDTPGRILIMTTNHPEMLDPALIRPGRIDKKIFLGFMMAEDVISLLELYFQTLLTEQQRGRVERAIHGGGGVGGGGVGAAGTSTTTPLKLTPAQVEQMTAEHEELEDMIAALEQYSIVG</sequence>
<name>A0A7S1CV99_CYCTE</name>
<organism evidence="5">
    <name type="scientific">Cyclophora tenuis</name>
    <name type="common">Marine diatom</name>
    <dbReference type="NCBI Taxonomy" id="216820"/>
    <lineage>
        <taxon>Eukaryota</taxon>
        <taxon>Sar</taxon>
        <taxon>Stramenopiles</taxon>
        <taxon>Ochrophyta</taxon>
        <taxon>Bacillariophyta</taxon>
        <taxon>Fragilariophyceae</taxon>
        <taxon>Fragilariophycidae</taxon>
        <taxon>Cyclophorales</taxon>
        <taxon>Cyclophoraceae</taxon>
        <taxon>Cyclophora</taxon>
    </lineage>
</organism>
<feature type="region of interest" description="Disordered" evidence="3">
    <location>
        <begin position="306"/>
        <end position="340"/>
    </location>
</feature>
<reference evidence="5" key="1">
    <citation type="submission" date="2021-01" db="EMBL/GenBank/DDBJ databases">
        <authorList>
            <person name="Corre E."/>
            <person name="Pelletier E."/>
            <person name="Niang G."/>
            <person name="Scheremetjew M."/>
            <person name="Finn R."/>
            <person name="Kale V."/>
            <person name="Holt S."/>
            <person name="Cochrane G."/>
            <person name="Meng A."/>
            <person name="Brown T."/>
            <person name="Cohen L."/>
        </authorList>
    </citation>
    <scope>NUCLEOTIDE SEQUENCE</scope>
    <source>
        <strain evidence="5">ECT3854</strain>
    </source>
</reference>
<keyword evidence="2" id="KW-0067">ATP-binding</keyword>
<dbReference type="Gene3D" id="3.40.50.300">
    <property type="entry name" value="P-loop containing nucleotide triphosphate hydrolases"/>
    <property type="match status" value="2"/>
</dbReference>